<gene>
    <name evidence="1" type="primary">Q9C443</name>
</gene>
<accession>A0A5K1K1G1</accession>
<dbReference type="Gene3D" id="3.30.420.10">
    <property type="entry name" value="Ribonuclease H-like superfamily/Ribonuclease H"/>
    <property type="match status" value="1"/>
</dbReference>
<dbReference type="EMBL" id="LR727548">
    <property type="protein sequence ID" value="VWO99307.1"/>
    <property type="molecule type" value="Genomic_DNA"/>
</dbReference>
<proteinExistence type="predicted"/>
<dbReference type="SUPFAM" id="SSF52540">
    <property type="entry name" value="P-loop containing nucleoside triphosphate hydrolases"/>
    <property type="match status" value="1"/>
</dbReference>
<reference evidence="1" key="1">
    <citation type="submission" date="2019-10" db="EMBL/GenBank/DDBJ databases">
        <authorList>
            <person name="Nor Muhammad N."/>
        </authorList>
    </citation>
    <scope>NUCLEOTIDE SEQUENCE</scope>
</reference>
<dbReference type="Gene3D" id="3.40.50.300">
    <property type="entry name" value="P-loop containing nucleotide triphosphate hydrolases"/>
    <property type="match status" value="1"/>
</dbReference>
<evidence type="ECO:0000313" key="1">
    <source>
        <dbReference type="EMBL" id="VWO99307.1"/>
    </source>
</evidence>
<dbReference type="InterPro" id="IPR036397">
    <property type="entry name" value="RNaseH_sf"/>
</dbReference>
<dbReference type="AlphaFoldDB" id="A0A5K1K1G1"/>
<organism evidence="1">
    <name type="scientific">Ganoderma boninense</name>
    <dbReference type="NCBI Taxonomy" id="34458"/>
    <lineage>
        <taxon>Eukaryota</taxon>
        <taxon>Fungi</taxon>
        <taxon>Dikarya</taxon>
        <taxon>Basidiomycota</taxon>
        <taxon>Agaricomycotina</taxon>
        <taxon>Agaricomycetes</taxon>
        <taxon>Polyporales</taxon>
        <taxon>Polyporaceae</taxon>
        <taxon>Ganoderma</taxon>
    </lineage>
</organism>
<name>A0A5K1K1G1_9APHY</name>
<dbReference type="GO" id="GO:0003676">
    <property type="term" value="F:nucleic acid binding"/>
    <property type="evidence" value="ECO:0007669"/>
    <property type="project" value="InterPro"/>
</dbReference>
<sequence>MPTFSQKVVPGLPTDVPVQRFKADSCLALLERLGLSSHTGTGDPLLVALSFRLTQSGFIEAIALATDTTVFQITVTNDVSHNDLASVLNHPNCLFVAFDMARAALLLHRQFGVHIRGVDLTTLPCNATPGSKKQHPAVRLAHALLPKPVRNQGVCALFYRSTNKDLCLRAWLSACIASRSLSAIAQALKVDTRNLSVSQLVCVSQLVLNVELLDAGRPTRMENDFERVGVDKTGSAIVTNARFKSKVRESGQTIVHINGGKVKALAIGVEGKQTTLKLLGKGKLPGNVDKVCVVGREDPTNAELARDRFVLGVLQGVEVMDESSFVKMLWFPPPNKGKGVHRKKGKTSARVGEEPGMQINTILFQKLNPSQQAVVRAMIGEKEPLVIAHGADNISPAATRLTLLFYTPGPPGTGKTSTIAVALEYWEKHKAPAWVVAHSNIGVKNIAESLVKRDIDFKIIVSKDFYYEWSVCSLSSW</sequence>
<protein>
    <submittedName>
        <fullName evidence="1">Adenylate cyclase</fullName>
    </submittedName>
</protein>
<dbReference type="InterPro" id="IPR027417">
    <property type="entry name" value="P-loop_NTPase"/>
</dbReference>